<dbReference type="InterPro" id="IPR008792">
    <property type="entry name" value="PQQD"/>
</dbReference>
<gene>
    <name evidence="1" type="ORF">SAMN05444373_105113</name>
</gene>
<name>A0A1M6J3G6_9FIRM</name>
<dbReference type="InterPro" id="IPR041881">
    <property type="entry name" value="PqqD_sf"/>
</dbReference>
<dbReference type="AlphaFoldDB" id="A0A1M6J3G6"/>
<accession>A0A1M6J3G6</accession>
<organism evidence="1 2">
    <name type="scientific">Thermoclostridium caenicola</name>
    <dbReference type="NCBI Taxonomy" id="659425"/>
    <lineage>
        <taxon>Bacteria</taxon>
        <taxon>Bacillati</taxon>
        <taxon>Bacillota</taxon>
        <taxon>Clostridia</taxon>
        <taxon>Eubacteriales</taxon>
        <taxon>Oscillospiraceae</taxon>
        <taxon>Thermoclostridium</taxon>
    </lineage>
</organism>
<dbReference type="Proteomes" id="UP000324781">
    <property type="component" value="Unassembled WGS sequence"/>
</dbReference>
<dbReference type="Gene3D" id="1.10.10.1150">
    <property type="entry name" value="Coenzyme PQQ synthesis protein D (PqqD)"/>
    <property type="match status" value="1"/>
</dbReference>
<evidence type="ECO:0000313" key="1">
    <source>
        <dbReference type="EMBL" id="SHJ41260.1"/>
    </source>
</evidence>
<dbReference type="OrthoDB" id="1495225at2"/>
<protein>
    <submittedName>
        <fullName evidence="1">Coenzyme PQQ synthesis protein D (PqqD)</fullName>
    </submittedName>
</protein>
<dbReference type="RefSeq" id="WP_149679397.1">
    <property type="nucleotide sequence ID" value="NZ_FQZP01000051.1"/>
</dbReference>
<evidence type="ECO:0000313" key="2">
    <source>
        <dbReference type="Proteomes" id="UP000324781"/>
    </source>
</evidence>
<reference evidence="1 2" key="1">
    <citation type="submission" date="2016-11" db="EMBL/GenBank/DDBJ databases">
        <authorList>
            <person name="Varghese N."/>
            <person name="Submissions S."/>
        </authorList>
    </citation>
    <scope>NUCLEOTIDE SEQUENCE [LARGE SCALE GENOMIC DNA]</scope>
    <source>
        <strain evidence="1 2">DSM 19027</strain>
    </source>
</reference>
<dbReference type="Pfam" id="PF05402">
    <property type="entry name" value="PqqD"/>
    <property type="match status" value="1"/>
</dbReference>
<dbReference type="EMBL" id="FQZP01000051">
    <property type="protein sequence ID" value="SHJ41260.1"/>
    <property type="molecule type" value="Genomic_DNA"/>
</dbReference>
<proteinExistence type="predicted"/>
<sequence length="92" mass="10624">MVIHSGSVIARNKNIPTVEIDGEIAMMNAEKGKYYGMDAIATRIWMIIREPVRFRTIIETLTHEYDVSKEECEKDVSLFLCKIYEEGLIDIK</sequence>
<keyword evidence="2" id="KW-1185">Reference proteome</keyword>